<dbReference type="PANTHER" id="PTHR13362:SF2">
    <property type="entry name" value="SMALL RIBOSOMAL SUBUNIT PROTEIN MS33"/>
    <property type="match status" value="1"/>
</dbReference>
<evidence type="ECO:0000256" key="6">
    <source>
        <dbReference type="ARBA" id="ARBA00035132"/>
    </source>
</evidence>
<evidence type="ECO:0000256" key="5">
    <source>
        <dbReference type="ARBA" id="ARBA00023274"/>
    </source>
</evidence>
<comment type="subcellular location">
    <subcellularLocation>
        <location evidence="1">Mitochondrion</location>
    </subcellularLocation>
</comment>
<evidence type="ECO:0000313" key="8">
    <source>
        <dbReference type="Proteomes" id="UP000827986"/>
    </source>
</evidence>
<accession>A0A9D4B917</accession>
<organism evidence="7 8">
    <name type="scientific">Mauremys mutica</name>
    <name type="common">yellowpond turtle</name>
    <dbReference type="NCBI Taxonomy" id="74926"/>
    <lineage>
        <taxon>Eukaryota</taxon>
        <taxon>Metazoa</taxon>
        <taxon>Chordata</taxon>
        <taxon>Craniata</taxon>
        <taxon>Vertebrata</taxon>
        <taxon>Euteleostomi</taxon>
        <taxon>Archelosauria</taxon>
        <taxon>Testudinata</taxon>
        <taxon>Testudines</taxon>
        <taxon>Cryptodira</taxon>
        <taxon>Durocryptodira</taxon>
        <taxon>Testudinoidea</taxon>
        <taxon>Geoemydidae</taxon>
        <taxon>Geoemydinae</taxon>
        <taxon>Mauremys</taxon>
    </lineage>
</organism>
<dbReference type="GO" id="GO:0005840">
    <property type="term" value="C:ribosome"/>
    <property type="evidence" value="ECO:0007669"/>
    <property type="project" value="UniProtKB-KW"/>
</dbReference>
<keyword evidence="3" id="KW-0689">Ribosomal protein</keyword>
<dbReference type="PANTHER" id="PTHR13362">
    <property type="entry name" value="MITOCHONDRIAL RIBOSOMAL PROTEIN S33"/>
    <property type="match status" value="1"/>
</dbReference>
<name>A0A9D4B917_9SAUR</name>
<protein>
    <recommendedName>
        <fullName evidence="6">Small ribosomal subunit protein mS33</fullName>
    </recommendedName>
</protein>
<sequence>MKVVKLFRKQPFAKRKEVYNWYPPHNTYFALMKKLHFFGLYRGELQDFKEEMRWPKKLCSKGKPKKGEGKRDTKMK</sequence>
<evidence type="ECO:0000256" key="2">
    <source>
        <dbReference type="ARBA" id="ARBA00008970"/>
    </source>
</evidence>
<keyword evidence="4" id="KW-0496">Mitochondrion</keyword>
<reference evidence="7" key="1">
    <citation type="submission" date="2021-09" db="EMBL/GenBank/DDBJ databases">
        <title>The genome of Mauremys mutica provides insights into the evolution of semi-aquatic lifestyle.</title>
        <authorList>
            <person name="Gong S."/>
            <person name="Gao Y."/>
        </authorList>
    </citation>
    <scope>NUCLEOTIDE SEQUENCE</scope>
    <source>
        <strain evidence="7">MM-2020</strain>
        <tissue evidence="7">Muscle</tissue>
    </source>
</reference>
<evidence type="ECO:0000313" key="7">
    <source>
        <dbReference type="EMBL" id="KAH1185728.1"/>
    </source>
</evidence>
<dbReference type="EMBL" id="JAHDVG010000463">
    <property type="protein sequence ID" value="KAH1185728.1"/>
    <property type="molecule type" value="Genomic_DNA"/>
</dbReference>
<keyword evidence="5" id="KW-0687">Ribonucleoprotein</keyword>
<dbReference type="Proteomes" id="UP000827986">
    <property type="component" value="Unassembled WGS sequence"/>
</dbReference>
<dbReference type="InterPro" id="IPR013219">
    <property type="entry name" value="Ribosomal_mS33"/>
</dbReference>
<dbReference type="Pfam" id="PF08293">
    <property type="entry name" value="MRP-S33"/>
    <property type="match status" value="1"/>
</dbReference>
<keyword evidence="8" id="KW-1185">Reference proteome</keyword>
<gene>
    <name evidence="7" type="ORF">KIL84_018477</name>
</gene>
<evidence type="ECO:0000256" key="1">
    <source>
        <dbReference type="ARBA" id="ARBA00004173"/>
    </source>
</evidence>
<evidence type="ECO:0000256" key="3">
    <source>
        <dbReference type="ARBA" id="ARBA00022980"/>
    </source>
</evidence>
<dbReference type="GO" id="GO:0005739">
    <property type="term" value="C:mitochondrion"/>
    <property type="evidence" value="ECO:0007669"/>
    <property type="project" value="UniProtKB-SubCell"/>
</dbReference>
<dbReference type="GO" id="GO:1990904">
    <property type="term" value="C:ribonucleoprotein complex"/>
    <property type="evidence" value="ECO:0007669"/>
    <property type="project" value="UniProtKB-KW"/>
</dbReference>
<dbReference type="AlphaFoldDB" id="A0A9D4B917"/>
<evidence type="ECO:0000256" key="4">
    <source>
        <dbReference type="ARBA" id="ARBA00023128"/>
    </source>
</evidence>
<proteinExistence type="inferred from homology"/>
<comment type="caution">
    <text evidence="7">The sequence shown here is derived from an EMBL/GenBank/DDBJ whole genome shotgun (WGS) entry which is preliminary data.</text>
</comment>
<comment type="similarity">
    <text evidence="2">Belongs to the mitochondrion-specific ribosomal protein mS33 family.</text>
</comment>